<reference evidence="1" key="1">
    <citation type="submission" date="2021-08" db="EMBL/GenBank/DDBJ databases">
        <title>Flavobacterium sp. strain CC-SYL302.</title>
        <authorList>
            <person name="Lin S.-Y."/>
            <person name="Lee T.-H."/>
            <person name="Young C.-C."/>
        </authorList>
    </citation>
    <scope>NUCLEOTIDE SEQUENCE</scope>
    <source>
        <strain evidence="1">CC-SYL302</strain>
    </source>
</reference>
<name>A0ABY6LY15_9FLAO</name>
<keyword evidence="2" id="KW-1185">Reference proteome</keyword>
<gene>
    <name evidence="1" type="ORF">K5I29_12325</name>
</gene>
<accession>A0ABY6LY15</accession>
<dbReference type="Proteomes" id="UP001163328">
    <property type="component" value="Chromosome"/>
</dbReference>
<proteinExistence type="predicted"/>
<dbReference type="RefSeq" id="WP_264433650.1">
    <property type="nucleotide sequence ID" value="NZ_CP081495.1"/>
</dbReference>
<evidence type="ECO:0000313" key="2">
    <source>
        <dbReference type="Proteomes" id="UP001163328"/>
    </source>
</evidence>
<dbReference type="EMBL" id="CP081495">
    <property type="protein sequence ID" value="UYW01222.1"/>
    <property type="molecule type" value="Genomic_DNA"/>
</dbReference>
<organism evidence="1 2">
    <name type="scientific">Flavobacterium agricola</name>
    <dbReference type="NCBI Taxonomy" id="2870839"/>
    <lineage>
        <taxon>Bacteria</taxon>
        <taxon>Pseudomonadati</taxon>
        <taxon>Bacteroidota</taxon>
        <taxon>Flavobacteriia</taxon>
        <taxon>Flavobacteriales</taxon>
        <taxon>Flavobacteriaceae</taxon>
        <taxon>Flavobacterium</taxon>
    </lineage>
</organism>
<protein>
    <submittedName>
        <fullName evidence="1">DUF4919 domain-containing protein</fullName>
    </submittedName>
</protein>
<evidence type="ECO:0000313" key="1">
    <source>
        <dbReference type="EMBL" id="UYW01222.1"/>
    </source>
</evidence>
<sequence>MNNLIMNELVLLTEFWKNQTVTNYLNCQNYLYQSKNFDPFEKYLDRLQLDYENKNHHDFIAHITETMQLSLFVLDKLSKIYKEMDNKHEAVNYFTKAAEVAEVILSTGDGTRDFPYQIIYPSDCKEVLLYLQEEYYKHATVNHNNKKLEVVITKSNKEFYFDITDLQICKEKAVSEKVEDMLKWFERNTNRPL</sequence>